<feature type="compositionally biased region" description="Polar residues" evidence="1">
    <location>
        <begin position="1"/>
        <end position="10"/>
    </location>
</feature>
<keyword evidence="2" id="KW-0472">Membrane</keyword>
<gene>
    <name evidence="3" type="ORF">R5W23_005262</name>
</gene>
<proteinExistence type="predicted"/>
<evidence type="ECO:0000313" key="4">
    <source>
        <dbReference type="Proteomes" id="UP001272242"/>
    </source>
</evidence>
<accession>A0ABU5F7R9</accession>
<feature type="region of interest" description="Disordered" evidence="1">
    <location>
        <begin position="251"/>
        <end position="296"/>
    </location>
</feature>
<dbReference type="EMBL" id="JAXBLV010000244">
    <property type="protein sequence ID" value="MDY3563646.1"/>
    <property type="molecule type" value="Genomic_DNA"/>
</dbReference>
<evidence type="ECO:0008006" key="5">
    <source>
        <dbReference type="Google" id="ProtNLM"/>
    </source>
</evidence>
<reference evidence="4" key="1">
    <citation type="journal article" date="2023" name="Mar. Drugs">
        <title>Gemmata algarum, a Novel Planctomycete Isolated from an Algal Mat, Displays Antimicrobial Activity.</title>
        <authorList>
            <person name="Kumar G."/>
            <person name="Kallscheuer N."/>
            <person name="Kashif M."/>
            <person name="Ahamad S."/>
            <person name="Jagadeeshwari U."/>
            <person name="Pannikurungottu S."/>
            <person name="Haufschild T."/>
            <person name="Kabuu M."/>
            <person name="Sasikala C."/>
            <person name="Jogler C."/>
            <person name="Ramana C."/>
        </authorList>
    </citation>
    <scope>NUCLEOTIDE SEQUENCE [LARGE SCALE GENOMIC DNA]</scope>
    <source>
        <strain evidence="4">JC673</strain>
    </source>
</reference>
<keyword evidence="4" id="KW-1185">Reference proteome</keyword>
<feature type="transmembrane region" description="Helical" evidence="2">
    <location>
        <begin position="47"/>
        <end position="68"/>
    </location>
</feature>
<sequence>MSTKRGVQTDESLEQTGELAAYETTRSAADSSSDKAPPKKDEEHISVFWRVFGGTILSIVALVAVTLYNNTSSSISELRAQLSREHEARAELVKKDEFNTRTTAQYERMRAIDTIKVELEGVKEKVNTNTATVDGSKRDTNAALEAMRKEVAAHADAMKKDAAALEVLKERVVLVEGVKKDVAAMDSLKEKLATALADLKIVHDNLQKLSTDVERNKLSDLERKALRDSQHKQVDEALKELQKGLQDCREKLARLEGAQPKPGTEVPRPNSDANRAKPAAPGEVKPASGTKPPEDE</sequence>
<organism evidence="3 4">
    <name type="scientific">Gemmata algarum</name>
    <dbReference type="NCBI Taxonomy" id="2975278"/>
    <lineage>
        <taxon>Bacteria</taxon>
        <taxon>Pseudomonadati</taxon>
        <taxon>Planctomycetota</taxon>
        <taxon>Planctomycetia</taxon>
        <taxon>Gemmatales</taxon>
        <taxon>Gemmataceae</taxon>
        <taxon>Gemmata</taxon>
    </lineage>
</organism>
<protein>
    <recommendedName>
        <fullName evidence="5">Chromosome partition protein Smc</fullName>
    </recommendedName>
</protein>
<feature type="region of interest" description="Disordered" evidence="1">
    <location>
        <begin position="1"/>
        <end position="40"/>
    </location>
</feature>
<keyword evidence="2" id="KW-1133">Transmembrane helix</keyword>
<dbReference type="RefSeq" id="WP_261188615.1">
    <property type="nucleotide sequence ID" value="NZ_JAXBLV010000244.1"/>
</dbReference>
<comment type="caution">
    <text evidence="3">The sequence shown here is derived from an EMBL/GenBank/DDBJ whole genome shotgun (WGS) entry which is preliminary data.</text>
</comment>
<keyword evidence="2" id="KW-0812">Transmembrane</keyword>
<dbReference type="Proteomes" id="UP001272242">
    <property type="component" value="Unassembled WGS sequence"/>
</dbReference>
<name>A0ABU5F7R9_9BACT</name>
<evidence type="ECO:0000313" key="3">
    <source>
        <dbReference type="EMBL" id="MDY3563646.1"/>
    </source>
</evidence>
<evidence type="ECO:0000256" key="2">
    <source>
        <dbReference type="SAM" id="Phobius"/>
    </source>
</evidence>
<evidence type="ECO:0000256" key="1">
    <source>
        <dbReference type="SAM" id="MobiDB-lite"/>
    </source>
</evidence>